<keyword evidence="3" id="KW-0813">Transport</keyword>
<keyword evidence="5" id="KW-0997">Cell inner membrane</keyword>
<feature type="binding site" evidence="12">
    <location>
        <position position="470"/>
    </location>
    <ligand>
        <name>K(+)</name>
        <dbReference type="ChEBI" id="CHEBI:29103"/>
    </ligand>
</feature>
<protein>
    <submittedName>
        <fullName evidence="14">Trk system potassium uptake protein TrkG</fullName>
    </submittedName>
</protein>
<evidence type="ECO:0000256" key="8">
    <source>
        <dbReference type="ARBA" id="ARBA00022958"/>
    </source>
</evidence>
<sequence length="521" mass="57224">MNWPIVARMLGLLGLLVGASMAFSLPWAFPALGQVETFEARGFWGLVFAMLCSLAVSGALYAWGHQSKSSILRKEAFATVGMGWILAGILGALPFLFSGSERAPGVKMTPIDAFFESVSGFTTTGASLLTELEDPEVIPRCVMFWRCFTHWLGGMGIIVLFVAILGQLGAGGKAMLKREVPGPITESVRPRVQESAIVMWTIYVVFSGIETVLLMSCGVSLYEALCHTFGTMATGGFSTHNSSVGFYNGGPVEFIIIIFMLLAGVNFSLYYLVFRRHHKDSWTKRLKHLTSDAELRAYLLIILVVTCLLTISLMVNGYYANLFVALRHSLFATVSIITTTGFGTEDFSNWSEFAKGLLFVLMFVGGCAGSTAGGIKVIRWVLLGKIFILEIEKAYRPNVVRPLRLGGIVVEERIRHDVVVYFCMVLVIFLGSWFLLITIEPDDLWETHGDHGIAEKLLDCGSAVAATLNNVGPGFGVIGPTENFANFSQQGKCLLTMLMLLGRLELFAILVLLTPRFWRQQ</sequence>
<dbReference type="AlphaFoldDB" id="A0A5C5X607"/>
<keyword evidence="10" id="KW-0406">Ion transport</keyword>
<keyword evidence="15" id="KW-1185">Reference proteome</keyword>
<feature type="binding site" evidence="12">
    <location>
        <position position="471"/>
    </location>
    <ligand>
        <name>K(+)</name>
        <dbReference type="ChEBI" id="CHEBI:29103"/>
    </ligand>
</feature>
<dbReference type="RefSeq" id="WP_146508864.1">
    <property type="nucleotide sequence ID" value="NZ_SIHI01000001.1"/>
</dbReference>
<evidence type="ECO:0000256" key="2">
    <source>
        <dbReference type="ARBA" id="ARBA00009137"/>
    </source>
</evidence>
<dbReference type="Pfam" id="PF02386">
    <property type="entry name" value="TrkH"/>
    <property type="match status" value="1"/>
</dbReference>
<evidence type="ECO:0000256" key="6">
    <source>
        <dbReference type="ARBA" id="ARBA00022538"/>
    </source>
</evidence>
<accession>A0A5C5X607</accession>
<name>A0A5C5X607_9PLAN</name>
<proteinExistence type="inferred from homology"/>
<dbReference type="PIRSF" id="PIRSF006247">
    <property type="entry name" value="TrkH"/>
    <property type="match status" value="1"/>
</dbReference>
<organism evidence="14 15">
    <name type="scientific">Thalassoglobus neptunius</name>
    <dbReference type="NCBI Taxonomy" id="1938619"/>
    <lineage>
        <taxon>Bacteria</taxon>
        <taxon>Pseudomonadati</taxon>
        <taxon>Planctomycetota</taxon>
        <taxon>Planctomycetia</taxon>
        <taxon>Planctomycetales</taxon>
        <taxon>Planctomycetaceae</taxon>
        <taxon>Thalassoglobus</taxon>
    </lineage>
</organism>
<feature type="transmembrane region" description="Helical" evidence="13">
    <location>
        <begin position="43"/>
        <end position="64"/>
    </location>
</feature>
<keyword evidence="11 13" id="KW-0472">Membrane</keyword>
<keyword evidence="4" id="KW-1003">Cell membrane</keyword>
<dbReference type="InterPro" id="IPR004772">
    <property type="entry name" value="TrkH"/>
</dbReference>
<reference evidence="14 15" key="1">
    <citation type="submission" date="2019-02" db="EMBL/GenBank/DDBJ databases">
        <title>Deep-cultivation of Planctomycetes and their phenomic and genomic characterization uncovers novel biology.</title>
        <authorList>
            <person name="Wiegand S."/>
            <person name="Jogler M."/>
            <person name="Boedeker C."/>
            <person name="Pinto D."/>
            <person name="Vollmers J."/>
            <person name="Rivas-Marin E."/>
            <person name="Kohn T."/>
            <person name="Peeters S.H."/>
            <person name="Heuer A."/>
            <person name="Rast P."/>
            <person name="Oberbeckmann S."/>
            <person name="Bunk B."/>
            <person name="Jeske O."/>
            <person name="Meyerdierks A."/>
            <person name="Storesund J.E."/>
            <person name="Kallscheuer N."/>
            <person name="Luecker S."/>
            <person name="Lage O.M."/>
            <person name="Pohl T."/>
            <person name="Merkel B.J."/>
            <person name="Hornburger P."/>
            <person name="Mueller R.-W."/>
            <person name="Bruemmer F."/>
            <person name="Labrenz M."/>
            <person name="Spormann A.M."/>
            <person name="Op Den Camp H."/>
            <person name="Overmann J."/>
            <person name="Amann R."/>
            <person name="Jetten M.S.M."/>
            <person name="Mascher T."/>
            <person name="Medema M.H."/>
            <person name="Devos D.P."/>
            <person name="Kaster A.-K."/>
            <person name="Ovreas L."/>
            <person name="Rohde M."/>
            <person name="Galperin M.Y."/>
            <person name="Jogler C."/>
        </authorList>
    </citation>
    <scope>NUCLEOTIDE SEQUENCE [LARGE SCALE GENOMIC DNA]</scope>
    <source>
        <strain evidence="14 15">KOR42</strain>
    </source>
</reference>
<feature type="transmembrane region" description="Helical" evidence="13">
    <location>
        <begin position="76"/>
        <end position="97"/>
    </location>
</feature>
<evidence type="ECO:0000256" key="5">
    <source>
        <dbReference type="ARBA" id="ARBA00022519"/>
    </source>
</evidence>
<dbReference type="GO" id="GO:0015379">
    <property type="term" value="F:potassium:chloride symporter activity"/>
    <property type="evidence" value="ECO:0007669"/>
    <property type="project" value="InterPro"/>
</dbReference>
<dbReference type="PANTHER" id="PTHR32024">
    <property type="entry name" value="TRK SYSTEM POTASSIUM UPTAKE PROTEIN TRKG-RELATED"/>
    <property type="match status" value="1"/>
</dbReference>
<keyword evidence="12" id="KW-0479">Metal-binding</keyword>
<dbReference type="PANTHER" id="PTHR32024:SF2">
    <property type="entry name" value="TRK SYSTEM POTASSIUM UPTAKE PROTEIN TRKG-RELATED"/>
    <property type="match status" value="1"/>
</dbReference>
<dbReference type="InterPro" id="IPR003445">
    <property type="entry name" value="Cat_transpt"/>
</dbReference>
<feature type="binding site" evidence="12">
    <location>
        <position position="124"/>
    </location>
    <ligand>
        <name>K(+)</name>
        <dbReference type="ChEBI" id="CHEBI:29103"/>
    </ligand>
</feature>
<evidence type="ECO:0000256" key="12">
    <source>
        <dbReference type="PIRSR" id="PIRSR006247-1"/>
    </source>
</evidence>
<dbReference type="OrthoDB" id="9810952at2"/>
<feature type="transmembrane region" description="Helical" evidence="13">
    <location>
        <begin position="254"/>
        <end position="274"/>
    </location>
</feature>
<feature type="transmembrane region" description="Helical" evidence="13">
    <location>
        <begin position="418"/>
        <end position="439"/>
    </location>
</feature>
<evidence type="ECO:0000256" key="10">
    <source>
        <dbReference type="ARBA" id="ARBA00023065"/>
    </source>
</evidence>
<feature type="transmembrane region" description="Helical" evidence="13">
    <location>
        <begin position="152"/>
        <end position="176"/>
    </location>
</feature>
<keyword evidence="9 13" id="KW-1133">Transmembrane helix</keyword>
<comment type="similarity">
    <text evidence="2">Belongs to the TrkH potassium transport family.</text>
</comment>
<dbReference type="GO" id="GO:0046872">
    <property type="term" value="F:metal ion binding"/>
    <property type="evidence" value="ECO:0007669"/>
    <property type="project" value="UniProtKB-KW"/>
</dbReference>
<comment type="subcellular location">
    <subcellularLocation>
        <location evidence="1">Cell inner membrane</location>
        <topology evidence="1">Multi-pass membrane protein</topology>
    </subcellularLocation>
</comment>
<feature type="transmembrane region" description="Helical" evidence="13">
    <location>
        <begin position="494"/>
        <end position="513"/>
    </location>
</feature>
<feature type="binding site" evidence="12">
    <location>
        <position position="235"/>
    </location>
    <ligand>
        <name>K(+)</name>
        <dbReference type="ChEBI" id="CHEBI:29103"/>
    </ligand>
</feature>
<evidence type="ECO:0000256" key="3">
    <source>
        <dbReference type="ARBA" id="ARBA00022448"/>
    </source>
</evidence>
<evidence type="ECO:0000256" key="4">
    <source>
        <dbReference type="ARBA" id="ARBA00022475"/>
    </source>
</evidence>
<keyword evidence="8 12" id="KW-0630">Potassium</keyword>
<comment type="caution">
    <text evidence="14">The sequence shown here is derived from an EMBL/GenBank/DDBJ whole genome shotgun (WGS) entry which is preliminary data.</text>
</comment>
<evidence type="ECO:0000313" key="15">
    <source>
        <dbReference type="Proteomes" id="UP000317243"/>
    </source>
</evidence>
<feature type="binding site" evidence="12">
    <location>
        <position position="339"/>
    </location>
    <ligand>
        <name>K(+)</name>
        <dbReference type="ChEBI" id="CHEBI:29103"/>
    </ligand>
</feature>
<feature type="transmembrane region" description="Helical" evidence="13">
    <location>
        <begin position="295"/>
        <end position="319"/>
    </location>
</feature>
<feature type="binding site" evidence="12">
    <location>
        <position position="123"/>
    </location>
    <ligand>
        <name>K(+)</name>
        <dbReference type="ChEBI" id="CHEBI:29103"/>
    </ligand>
</feature>
<keyword evidence="7 13" id="KW-0812">Transmembrane</keyword>
<evidence type="ECO:0000313" key="14">
    <source>
        <dbReference type="EMBL" id="TWT58456.1"/>
    </source>
</evidence>
<keyword evidence="6" id="KW-0633">Potassium transport</keyword>
<feature type="transmembrane region" description="Helical" evidence="13">
    <location>
        <begin position="197"/>
        <end position="222"/>
    </location>
</feature>
<evidence type="ECO:0000256" key="7">
    <source>
        <dbReference type="ARBA" id="ARBA00022692"/>
    </source>
</evidence>
<dbReference type="Proteomes" id="UP000317243">
    <property type="component" value="Unassembled WGS sequence"/>
</dbReference>
<evidence type="ECO:0000256" key="13">
    <source>
        <dbReference type="SAM" id="Phobius"/>
    </source>
</evidence>
<gene>
    <name evidence="14" type="primary">trkG</name>
    <name evidence="14" type="ORF">KOR42_18310</name>
</gene>
<dbReference type="EMBL" id="SIHI01000001">
    <property type="protein sequence ID" value="TWT58456.1"/>
    <property type="molecule type" value="Genomic_DNA"/>
</dbReference>
<feature type="transmembrane region" description="Helical" evidence="13">
    <location>
        <begin position="357"/>
        <end position="378"/>
    </location>
</feature>
<feature type="binding site" evidence="12">
    <location>
        <position position="340"/>
    </location>
    <ligand>
        <name>K(+)</name>
        <dbReference type="ChEBI" id="CHEBI:29103"/>
    </ligand>
</feature>
<evidence type="ECO:0000256" key="11">
    <source>
        <dbReference type="ARBA" id="ARBA00023136"/>
    </source>
</evidence>
<dbReference type="GO" id="GO:0005886">
    <property type="term" value="C:plasma membrane"/>
    <property type="evidence" value="ECO:0007669"/>
    <property type="project" value="UniProtKB-SubCell"/>
</dbReference>
<evidence type="ECO:0000256" key="9">
    <source>
        <dbReference type="ARBA" id="ARBA00022989"/>
    </source>
</evidence>
<evidence type="ECO:0000256" key="1">
    <source>
        <dbReference type="ARBA" id="ARBA00004429"/>
    </source>
</evidence>